<proteinExistence type="predicted"/>
<reference evidence="1" key="2">
    <citation type="submission" date="2014-03" db="EMBL/GenBank/DDBJ databases">
        <authorList>
            <person name="Genoscope - CEA"/>
        </authorList>
    </citation>
    <scope>NUCLEOTIDE SEQUENCE</scope>
</reference>
<dbReference type="Proteomes" id="UP000193380">
    <property type="component" value="Unassembled WGS sequence"/>
</dbReference>
<evidence type="ECO:0000313" key="1">
    <source>
        <dbReference type="EMBL" id="CDQ83122.1"/>
    </source>
</evidence>
<name>A0A060XV35_ONCMY</name>
<dbReference type="EMBL" id="FR906115">
    <property type="protein sequence ID" value="CDQ83122.1"/>
    <property type="molecule type" value="Genomic_DNA"/>
</dbReference>
<gene>
    <name evidence="1" type="ORF">GSONMT00052238001</name>
</gene>
<accession>A0A060XV35</accession>
<dbReference type="PaxDb" id="8022-A0A060XV35"/>
<dbReference type="AlphaFoldDB" id="A0A060XV35"/>
<sequence length="41" mass="4797">MTYDRNWLSQRLIEDCLNIKTTSLSPHIHKILSEGKCNISH</sequence>
<reference evidence="1" key="1">
    <citation type="journal article" date="2014" name="Nat. Commun.">
        <title>The rainbow trout genome provides novel insights into evolution after whole-genome duplication in vertebrates.</title>
        <authorList>
            <person name="Berthelot C."/>
            <person name="Brunet F."/>
            <person name="Chalopin D."/>
            <person name="Juanchich A."/>
            <person name="Bernard M."/>
            <person name="Noel B."/>
            <person name="Bento P."/>
            <person name="Da Silva C."/>
            <person name="Labadie K."/>
            <person name="Alberti A."/>
            <person name="Aury J.M."/>
            <person name="Louis A."/>
            <person name="Dehais P."/>
            <person name="Bardou P."/>
            <person name="Montfort J."/>
            <person name="Klopp C."/>
            <person name="Cabau C."/>
            <person name="Gaspin C."/>
            <person name="Thorgaard G.H."/>
            <person name="Boussaha M."/>
            <person name="Quillet E."/>
            <person name="Guyomard R."/>
            <person name="Galiana D."/>
            <person name="Bobe J."/>
            <person name="Volff J.N."/>
            <person name="Genet C."/>
            <person name="Wincker P."/>
            <person name="Jaillon O."/>
            <person name="Roest Crollius H."/>
            <person name="Guiguen Y."/>
        </authorList>
    </citation>
    <scope>NUCLEOTIDE SEQUENCE [LARGE SCALE GENOMIC DNA]</scope>
</reference>
<organism evidence="1 2">
    <name type="scientific">Oncorhynchus mykiss</name>
    <name type="common">Rainbow trout</name>
    <name type="synonym">Salmo gairdneri</name>
    <dbReference type="NCBI Taxonomy" id="8022"/>
    <lineage>
        <taxon>Eukaryota</taxon>
        <taxon>Metazoa</taxon>
        <taxon>Chordata</taxon>
        <taxon>Craniata</taxon>
        <taxon>Vertebrata</taxon>
        <taxon>Euteleostomi</taxon>
        <taxon>Actinopterygii</taxon>
        <taxon>Neopterygii</taxon>
        <taxon>Teleostei</taxon>
        <taxon>Protacanthopterygii</taxon>
        <taxon>Salmoniformes</taxon>
        <taxon>Salmonidae</taxon>
        <taxon>Salmoninae</taxon>
        <taxon>Oncorhynchus</taxon>
    </lineage>
</organism>
<evidence type="ECO:0000313" key="2">
    <source>
        <dbReference type="Proteomes" id="UP000193380"/>
    </source>
</evidence>
<protein>
    <submittedName>
        <fullName evidence="1">Uncharacterized protein</fullName>
    </submittedName>
</protein>